<accession>H9UM45</accession>
<dbReference type="InterPro" id="IPR017871">
    <property type="entry name" value="ABC_transporter-like_CS"/>
</dbReference>
<dbReference type="AlphaFoldDB" id="H9UM45"/>
<dbReference type="GO" id="GO:0005524">
    <property type="term" value="F:ATP binding"/>
    <property type="evidence" value="ECO:0007669"/>
    <property type="project" value="UniProtKB-KW"/>
</dbReference>
<evidence type="ECO:0000313" key="5">
    <source>
        <dbReference type="Proteomes" id="UP000007383"/>
    </source>
</evidence>
<dbReference type="OrthoDB" id="9784332at2"/>
<dbReference type="Proteomes" id="UP000007383">
    <property type="component" value="Chromosome"/>
</dbReference>
<dbReference type="InterPro" id="IPR003439">
    <property type="entry name" value="ABC_transporter-like_ATP-bd"/>
</dbReference>
<feature type="domain" description="ABC transporter" evidence="3">
    <location>
        <begin position="8"/>
        <end position="215"/>
    </location>
</feature>
<protein>
    <submittedName>
        <fullName evidence="4">ABC-type multidrug transport system, ATPase component</fullName>
    </submittedName>
</protein>
<dbReference type="PANTHER" id="PTHR43119:SF1">
    <property type="entry name" value="ABC TRANSPORTER DOMAIN-CONTAINING PROTEIN"/>
    <property type="match status" value="1"/>
</dbReference>
<dbReference type="HOGENOM" id="CLU_000604_1_22_12"/>
<dbReference type="KEGG" id="sfc:Spiaf_2558"/>
<dbReference type="InterPro" id="IPR003593">
    <property type="entry name" value="AAA+_ATPase"/>
</dbReference>
<dbReference type="eggNOG" id="COG1121">
    <property type="taxonomic scope" value="Bacteria"/>
</dbReference>
<dbReference type="Gene3D" id="3.40.50.300">
    <property type="entry name" value="P-loop containing nucleotide triphosphate hydrolases"/>
    <property type="match status" value="1"/>
</dbReference>
<reference evidence="5" key="1">
    <citation type="journal article" date="2013" name="Stand. Genomic Sci.">
        <title>Complete genome sequence of the halophilic bacterium Spirochaeta africana type strain (Z-7692(T)) from the alkaline Lake Magadi in the East African Rift.</title>
        <authorList>
            <person name="Liolos K."/>
            <person name="Abt B."/>
            <person name="Scheuner C."/>
            <person name="Teshima H."/>
            <person name="Held B."/>
            <person name="Lapidus A."/>
            <person name="Nolan M."/>
            <person name="Lucas S."/>
            <person name="Deshpande S."/>
            <person name="Cheng J.F."/>
            <person name="Tapia R."/>
            <person name="Goodwin L.A."/>
            <person name="Pitluck S."/>
            <person name="Pagani I."/>
            <person name="Ivanova N."/>
            <person name="Mavromatis K."/>
            <person name="Mikhailova N."/>
            <person name="Huntemann M."/>
            <person name="Pati A."/>
            <person name="Chen A."/>
            <person name="Palaniappan K."/>
            <person name="Land M."/>
            <person name="Rohde M."/>
            <person name="Tindall B.J."/>
            <person name="Detter J.C."/>
            <person name="Goker M."/>
            <person name="Bristow J."/>
            <person name="Eisen J.A."/>
            <person name="Markowitz V."/>
            <person name="Hugenholtz P."/>
            <person name="Woyke T."/>
            <person name="Klenk H.P."/>
            <person name="Kyrpides N.C."/>
        </authorList>
    </citation>
    <scope>NUCLEOTIDE SEQUENCE</scope>
    <source>
        <strain evidence="5">ATCC 700263 / DSM 8902 / Z-7692</strain>
    </source>
</reference>
<dbReference type="PROSITE" id="PS50893">
    <property type="entry name" value="ABC_TRANSPORTER_2"/>
    <property type="match status" value="1"/>
</dbReference>
<evidence type="ECO:0000313" key="4">
    <source>
        <dbReference type="EMBL" id="AFG38588.1"/>
    </source>
</evidence>
<evidence type="ECO:0000259" key="3">
    <source>
        <dbReference type="PROSITE" id="PS50893"/>
    </source>
</evidence>
<dbReference type="TCDB" id="3.A.1.139.3">
    <property type="family name" value="the atp-binding cassette (abc) superfamily"/>
</dbReference>
<organism evidence="4 5">
    <name type="scientific">Spirochaeta africana (strain ATCC 700263 / DSM 8902 / Z-7692)</name>
    <dbReference type="NCBI Taxonomy" id="889378"/>
    <lineage>
        <taxon>Bacteria</taxon>
        <taxon>Pseudomonadati</taxon>
        <taxon>Spirochaetota</taxon>
        <taxon>Spirochaetia</taxon>
        <taxon>Spirochaetales</taxon>
        <taxon>Spirochaetaceae</taxon>
        <taxon>Spirochaeta</taxon>
    </lineage>
</organism>
<gene>
    <name evidence="4" type="ordered locus">Spiaf_2558</name>
</gene>
<evidence type="ECO:0000256" key="1">
    <source>
        <dbReference type="ARBA" id="ARBA00022741"/>
    </source>
</evidence>
<sequence length="215" mass="23375">MQFQFYSLELDSVQTAFAPDPPLHAPVQAELRPGKWLALRGPSGTGKTTLLRSALGFSEDYTGSIRMNGEPLQRHTAALLRSVSGYLPQRPYLGQGTTAEVCRDLLRTAVEHQRLEELFPRLGLSPGIRDTAAERLSGGELQRLGLALLLARRPQLLVLDEPTSGLDDGSCAQFLSLLDQMQIGGIFSSHDSRLLQLADHTVVLEPVAAPPEATP</sequence>
<proteinExistence type="predicted"/>
<dbReference type="PANTHER" id="PTHR43119">
    <property type="entry name" value="ABC TRANSPORT PROTEIN ATP-BINDING COMPONENT-RELATED"/>
    <property type="match status" value="1"/>
</dbReference>
<dbReference type="STRING" id="889378.Spiaf_2558"/>
<dbReference type="InterPro" id="IPR027417">
    <property type="entry name" value="P-loop_NTPase"/>
</dbReference>
<dbReference type="GO" id="GO:0016887">
    <property type="term" value="F:ATP hydrolysis activity"/>
    <property type="evidence" value="ECO:0007669"/>
    <property type="project" value="InterPro"/>
</dbReference>
<name>H9UM45_SPIAZ</name>
<dbReference type="Pfam" id="PF00005">
    <property type="entry name" value="ABC_tran"/>
    <property type="match status" value="1"/>
</dbReference>
<keyword evidence="2" id="KW-0067">ATP-binding</keyword>
<dbReference type="PATRIC" id="fig|889378.3.peg.2534"/>
<dbReference type="PROSITE" id="PS00211">
    <property type="entry name" value="ABC_TRANSPORTER_1"/>
    <property type="match status" value="1"/>
</dbReference>
<keyword evidence="5" id="KW-1185">Reference proteome</keyword>
<dbReference type="SMART" id="SM00382">
    <property type="entry name" value="AAA"/>
    <property type="match status" value="1"/>
</dbReference>
<keyword evidence="1" id="KW-0547">Nucleotide-binding</keyword>
<evidence type="ECO:0000256" key="2">
    <source>
        <dbReference type="ARBA" id="ARBA00022840"/>
    </source>
</evidence>
<dbReference type="EMBL" id="CP003282">
    <property type="protein sequence ID" value="AFG38588.1"/>
    <property type="molecule type" value="Genomic_DNA"/>
</dbReference>
<dbReference type="SUPFAM" id="SSF52540">
    <property type="entry name" value="P-loop containing nucleoside triphosphate hydrolases"/>
    <property type="match status" value="1"/>
</dbReference>
<dbReference type="RefSeq" id="WP_014456570.1">
    <property type="nucleotide sequence ID" value="NC_017098.1"/>
</dbReference>